<evidence type="ECO:0000313" key="3">
    <source>
        <dbReference type="Proteomes" id="UP001314170"/>
    </source>
</evidence>
<accession>A0AAV1RKJ1</accession>
<evidence type="ECO:0000313" key="2">
    <source>
        <dbReference type="EMBL" id="CAK7335739.1"/>
    </source>
</evidence>
<dbReference type="AlphaFoldDB" id="A0AAV1RKJ1"/>
<dbReference type="EMBL" id="CAWUPB010000994">
    <property type="protein sequence ID" value="CAK7335739.1"/>
    <property type="molecule type" value="Genomic_DNA"/>
</dbReference>
<feature type="non-terminal residue" evidence="2">
    <location>
        <position position="1"/>
    </location>
</feature>
<organism evidence="2 3">
    <name type="scientific">Dovyalis caffra</name>
    <dbReference type="NCBI Taxonomy" id="77055"/>
    <lineage>
        <taxon>Eukaryota</taxon>
        <taxon>Viridiplantae</taxon>
        <taxon>Streptophyta</taxon>
        <taxon>Embryophyta</taxon>
        <taxon>Tracheophyta</taxon>
        <taxon>Spermatophyta</taxon>
        <taxon>Magnoliopsida</taxon>
        <taxon>eudicotyledons</taxon>
        <taxon>Gunneridae</taxon>
        <taxon>Pentapetalae</taxon>
        <taxon>rosids</taxon>
        <taxon>fabids</taxon>
        <taxon>Malpighiales</taxon>
        <taxon>Salicaceae</taxon>
        <taxon>Flacourtieae</taxon>
        <taxon>Dovyalis</taxon>
    </lineage>
</organism>
<comment type="caution">
    <text evidence="2">The sequence shown here is derived from an EMBL/GenBank/DDBJ whole genome shotgun (WGS) entry which is preliminary data.</text>
</comment>
<proteinExistence type="predicted"/>
<name>A0AAV1RKJ1_9ROSI</name>
<dbReference type="Proteomes" id="UP001314170">
    <property type="component" value="Unassembled WGS sequence"/>
</dbReference>
<gene>
    <name evidence="2" type="ORF">DCAF_LOCUS10741</name>
</gene>
<feature type="region of interest" description="Disordered" evidence="1">
    <location>
        <begin position="45"/>
        <end position="64"/>
    </location>
</feature>
<evidence type="ECO:0000256" key="1">
    <source>
        <dbReference type="SAM" id="MobiDB-lite"/>
    </source>
</evidence>
<protein>
    <submittedName>
        <fullName evidence="2">Uncharacterized protein</fullName>
    </submittedName>
</protein>
<sequence length="92" mass="10686">LPRTLSLLCQNGHRRPFQRNKKPICTYRNNPGHMEDKCYKKHGFPPNFSPMPRSNQHSSKDYTKSRFKAAHQVETHFALAFENETPVSISTT</sequence>
<reference evidence="2 3" key="1">
    <citation type="submission" date="2024-01" db="EMBL/GenBank/DDBJ databases">
        <authorList>
            <person name="Waweru B."/>
        </authorList>
    </citation>
    <scope>NUCLEOTIDE SEQUENCE [LARGE SCALE GENOMIC DNA]</scope>
</reference>
<keyword evidence="3" id="KW-1185">Reference proteome</keyword>